<dbReference type="EMBL" id="JAAOIC020000032">
    <property type="protein sequence ID" value="KAG8039858.1"/>
    <property type="molecule type" value="Genomic_DNA"/>
</dbReference>
<comment type="caution">
    <text evidence="3">The sequence shown here is derived from an EMBL/GenBank/DDBJ whole genome shotgun (WGS) entry which is preliminary data.</text>
</comment>
<protein>
    <recommendedName>
        <fullName evidence="2">C2CD3 N-terminal C2 domain-containing protein</fullName>
    </recommendedName>
</protein>
<feature type="region of interest" description="Disordered" evidence="1">
    <location>
        <begin position="1135"/>
        <end position="1160"/>
    </location>
</feature>
<feature type="region of interest" description="Disordered" evidence="1">
    <location>
        <begin position="303"/>
        <end position="339"/>
    </location>
</feature>
<evidence type="ECO:0000313" key="3">
    <source>
        <dbReference type="EMBL" id="KAG8039858.1"/>
    </source>
</evidence>
<dbReference type="PANTHER" id="PTHR21254:SF1">
    <property type="entry name" value="C2 DOMAIN-CONTAINING PROTEIN 3"/>
    <property type="match status" value="1"/>
</dbReference>
<dbReference type="GO" id="GO:0005814">
    <property type="term" value="C:centriole"/>
    <property type="evidence" value="ECO:0007669"/>
    <property type="project" value="TreeGrafter"/>
</dbReference>
<feature type="region of interest" description="Disordered" evidence="1">
    <location>
        <begin position="1269"/>
        <end position="1290"/>
    </location>
</feature>
<feature type="compositionally biased region" description="Basic and acidic residues" evidence="1">
    <location>
        <begin position="1752"/>
        <end position="1772"/>
    </location>
</feature>
<feature type="compositionally biased region" description="Polar residues" evidence="1">
    <location>
        <begin position="1274"/>
        <end position="1290"/>
    </location>
</feature>
<name>A0A8J5VB17_9HYME</name>
<feature type="compositionally biased region" description="Polar residues" evidence="1">
    <location>
        <begin position="538"/>
        <end position="550"/>
    </location>
</feature>
<feature type="region of interest" description="Disordered" evidence="1">
    <location>
        <begin position="1549"/>
        <end position="1574"/>
    </location>
</feature>
<keyword evidence="4" id="KW-1185">Reference proteome</keyword>
<reference evidence="3" key="2">
    <citation type="submission" date="2021-04" db="EMBL/GenBank/DDBJ databases">
        <title>Genome-wide patterns of bracovirus chromosomal integration into multiple host tissues during parasitism.</title>
        <authorList>
            <person name="Chebbi M.A.C."/>
        </authorList>
    </citation>
    <scope>NUCLEOTIDE SEQUENCE</scope>
    <source>
        <tissue evidence="3">Whole body</tissue>
    </source>
</reference>
<organism evidence="3 4">
    <name type="scientific">Cotesia typhae</name>
    <dbReference type="NCBI Taxonomy" id="2053667"/>
    <lineage>
        <taxon>Eukaryota</taxon>
        <taxon>Metazoa</taxon>
        <taxon>Ecdysozoa</taxon>
        <taxon>Arthropoda</taxon>
        <taxon>Hexapoda</taxon>
        <taxon>Insecta</taxon>
        <taxon>Pterygota</taxon>
        <taxon>Neoptera</taxon>
        <taxon>Endopterygota</taxon>
        <taxon>Hymenoptera</taxon>
        <taxon>Apocrita</taxon>
        <taxon>Ichneumonoidea</taxon>
        <taxon>Braconidae</taxon>
        <taxon>Microgastrinae</taxon>
        <taxon>Cotesia</taxon>
    </lineage>
</organism>
<dbReference type="PANTHER" id="PTHR21254">
    <property type="entry name" value="C2 DOMAIN-CONTAINING PROTEIN 3"/>
    <property type="match status" value="1"/>
</dbReference>
<evidence type="ECO:0000259" key="2">
    <source>
        <dbReference type="Pfam" id="PF25339"/>
    </source>
</evidence>
<feature type="region of interest" description="Disordered" evidence="1">
    <location>
        <begin position="1726"/>
        <end position="1772"/>
    </location>
</feature>
<feature type="compositionally biased region" description="Polar residues" evidence="1">
    <location>
        <begin position="1726"/>
        <end position="1740"/>
    </location>
</feature>
<sequence length="1772" mass="197310">MDRKYLSQRSLPPLVEGKVHGYLDLTIDKIVWTRRSPGSVTVVACWWGELDNAKFNLSETAKDNRDNTETYSVKTNFELFKEYLKNAESLSLSVISKKIQQSIGTASVTNLLEIFSGKLITSVSVYSNTGLKLGDINVCLQLACPEKNKSRKEREKIPEIEKIPSVRSIYFSEINSDLDSPRLTSDHYRSILREKRKNLENKTKNPSDLNDRLVAQVVARARKLRGALSNDSSDPLALSDSTIDSYRSDESAEKEAALYKYLMGSSMSRRKEKKALETLRTQSPTPSLIDFAVETIRSCNENPVNHHHQSIDLDNNNQYTGSITKEDSSAPATSNRLSVQRKEASPIDYVDSVRIVVDSLKLTSAGFRRVKSSCLSKSDFPVSVTYFVQYDPIFLTIKKVNKKTTYENKPVKMCSKQQEEETVYFNHEAVYNLPKSYLRMEAPLRFKVFNRHLNQRTPAELGICSMYISDAARSSTLGTTQRLAVVKKGIKIGELKVSVELGCDKTHFGKQFVEAVTSTKENIPVLVLSSNFASSRYKTATGDSKSSRATSAPEKKESLSSWSGNNNSCNINNSNHNSIDRNAEKRSVDVDVPRFSTENTLLHGLIYISDGRDLPNVSTYLICRTFWREDRSVSKVCTGRNPYYNFYQLVPLIHNLELLERTKDNCIITEVYSKNATDDSLIGIAKLPVHQLYVAYRDPLVLQHLLKAKYPVISVDGWVSVTDPVSGRHCGEIYALVALGTAEQIALLEMSRGIRTHTNPPSISTAPAAAAGASDNHQRNECPAVKTQECQTEITVDTKHSQEDQNNRDEAVIHTIVDRLAQALSAPKIIVDQGAQTEFKFQNEPQRDKERQKIIHVEPLCLDNLNNSQSFSAERSTDSPRDNFNISREIFRSVGVGAEFDEPPDQTRSSNTCCDHPSDSDDNVAGTSFHLTDNPSRDYDLAAEVESCHAEFQSDKDKDISNEKAFKVMVEIDCALHLPEVEINNEILEPCTYVTFQKFRTNDTNRIDAYMITNVCPYSSSPKYEWRCETKLPTDLLIKEEKRLVMKVWRLLAPEVNMSINLEKDILVGISAIDLSVLTSGFPTISGWYHIMDFGGKSNGQLKISVTPLENVVGLGKSATARPVPAFNYTNLSSPYSDDLAKQDHGSQEQDSGEEDQNSAGDIELKINSNLSFGGIPTSILSQSLNDKMDQIKESLRFRLNEVTSKAFEDLAQQFDPTEQDFEFEDNENDKENDLDNINVPWLSQPPAVSNSVDHPRDISERTVNGVGIEARPSGTTSTATDTGYSSVSNTRSAASLTNGHYNPNKARLLQTSTNTNINGSSNGVNGKDSRVNAEHSPYRVENPNSCVRNNKNACSNTGVFNLDLNNSSVLLTNNQYRDRDTNQPVRGTRMHINHLLDKLSPQSPIVPPAIGNSPMKRNIIDLLSSLRHNNNNNNLSNNVKCNREVNLRTVLTQTENYTGNARLFNLDTSKWLYHGRENGRDDAEIPAKTQKREKISTVIREELIADDQNNDTVEYDFLSAQLMTSNVRHMGSLNPLFYPHLIPDIPISDGQSAERNNDRQENNSASLNSGEADEAVERLDNRYVESFNATINKSLKRLRDQDVNSSHKSTSTSEIDHMSTVAVGDGADGGYFGAIETSEVSRVTPSGVSENVDGNIDVTVIHKPCNDDLMACNSVGSTITTTGAMVITPSTITMTVATTTTTSTNTTPQLLYDNDMQTVSEIDDNTSLNSSETSVSVISRQAPDGGNPIEDPDRFVSKRNDHEHDDSSSES</sequence>
<dbReference type="Pfam" id="PF25339">
    <property type="entry name" value="C2_C2CD3_N"/>
    <property type="match status" value="1"/>
</dbReference>
<accession>A0A8J5VB17</accession>
<dbReference type="GO" id="GO:0060271">
    <property type="term" value="P:cilium assembly"/>
    <property type="evidence" value="ECO:0007669"/>
    <property type="project" value="TreeGrafter"/>
</dbReference>
<proteinExistence type="predicted"/>
<feature type="compositionally biased region" description="Low complexity" evidence="1">
    <location>
        <begin position="559"/>
        <end position="577"/>
    </location>
</feature>
<dbReference type="OrthoDB" id="79771at2759"/>
<feature type="region of interest" description="Disordered" evidence="1">
    <location>
        <begin position="758"/>
        <end position="780"/>
    </location>
</feature>
<feature type="region of interest" description="Disordered" evidence="1">
    <location>
        <begin position="229"/>
        <end position="249"/>
    </location>
</feature>
<dbReference type="GO" id="GO:0034451">
    <property type="term" value="C:centriolar satellite"/>
    <property type="evidence" value="ECO:0007669"/>
    <property type="project" value="TreeGrafter"/>
</dbReference>
<feature type="domain" description="C2CD3 N-terminal C2" evidence="2">
    <location>
        <begin position="9"/>
        <end position="143"/>
    </location>
</feature>
<feature type="region of interest" description="Disordered" evidence="1">
    <location>
        <begin position="895"/>
        <end position="919"/>
    </location>
</feature>
<dbReference type="GO" id="GO:0071539">
    <property type="term" value="P:protein localization to centrosome"/>
    <property type="evidence" value="ECO:0007669"/>
    <property type="project" value="TreeGrafter"/>
</dbReference>
<dbReference type="Proteomes" id="UP000729913">
    <property type="component" value="Unassembled WGS sequence"/>
</dbReference>
<feature type="compositionally biased region" description="Low complexity" evidence="1">
    <location>
        <begin position="760"/>
        <end position="774"/>
    </location>
</feature>
<gene>
    <name evidence="3" type="ORF">G9C98_000587</name>
</gene>
<feature type="region of interest" description="Disordered" evidence="1">
    <location>
        <begin position="538"/>
        <end position="585"/>
    </location>
</feature>
<feature type="compositionally biased region" description="Basic and acidic residues" evidence="1">
    <location>
        <begin position="1139"/>
        <end position="1148"/>
    </location>
</feature>
<dbReference type="InterPro" id="IPR057537">
    <property type="entry name" value="C2_C2CD3_N"/>
</dbReference>
<feature type="compositionally biased region" description="Polar residues" evidence="1">
    <location>
        <begin position="312"/>
        <end position="323"/>
    </location>
</feature>
<feature type="compositionally biased region" description="Polar residues" evidence="1">
    <location>
        <begin position="229"/>
        <end position="245"/>
    </location>
</feature>
<evidence type="ECO:0000313" key="4">
    <source>
        <dbReference type="Proteomes" id="UP000729913"/>
    </source>
</evidence>
<dbReference type="GO" id="GO:0061511">
    <property type="term" value="P:centriole elongation"/>
    <property type="evidence" value="ECO:0007669"/>
    <property type="project" value="TreeGrafter"/>
</dbReference>
<reference evidence="3" key="1">
    <citation type="submission" date="2020-03" db="EMBL/GenBank/DDBJ databases">
        <authorList>
            <person name="Chebbi M.A."/>
            <person name="Drezen J.M."/>
        </authorList>
    </citation>
    <scope>NUCLEOTIDE SEQUENCE</scope>
    <source>
        <tissue evidence="3">Whole body</tissue>
    </source>
</reference>
<evidence type="ECO:0000256" key="1">
    <source>
        <dbReference type="SAM" id="MobiDB-lite"/>
    </source>
</evidence>